<dbReference type="Pfam" id="PF00501">
    <property type="entry name" value="AMP-binding"/>
    <property type="match status" value="1"/>
</dbReference>
<comment type="cofactor">
    <cofactor evidence="1">
        <name>pantetheine 4'-phosphate</name>
        <dbReference type="ChEBI" id="CHEBI:47942"/>
    </cofactor>
</comment>
<dbReference type="RefSeq" id="WP_212518075.1">
    <property type="nucleotide sequence ID" value="NZ_JAGSOH010000025.1"/>
</dbReference>
<feature type="domain" description="Carrier" evidence="4">
    <location>
        <begin position="1"/>
        <end position="74"/>
    </location>
</feature>
<dbReference type="InterPro" id="IPR045851">
    <property type="entry name" value="AMP-bd_C_sf"/>
</dbReference>
<reference evidence="5" key="1">
    <citation type="submission" date="2021-04" db="EMBL/GenBank/DDBJ databases">
        <title>Genome based classification of Actinospica acidithermotolerans sp. nov., an actinobacterium isolated from an Indonesian hot spring.</title>
        <authorList>
            <person name="Kusuma A.B."/>
            <person name="Putra K.E."/>
            <person name="Nafisah S."/>
            <person name="Loh J."/>
            <person name="Nouioui I."/>
            <person name="Goodfellow M."/>
        </authorList>
    </citation>
    <scope>NUCLEOTIDE SEQUENCE</scope>
    <source>
        <strain evidence="5">MGRD01-02</strain>
    </source>
</reference>
<keyword evidence="2" id="KW-0596">Phosphopantetheine</keyword>
<dbReference type="Gene3D" id="3.40.50.1820">
    <property type="entry name" value="alpha/beta hydrolase"/>
    <property type="match status" value="1"/>
</dbReference>
<dbReference type="PROSITE" id="PS00455">
    <property type="entry name" value="AMP_BINDING"/>
    <property type="match status" value="1"/>
</dbReference>
<dbReference type="InterPro" id="IPR000873">
    <property type="entry name" value="AMP-dep_synth/lig_dom"/>
</dbReference>
<dbReference type="FunFam" id="3.40.50.980:FF:000001">
    <property type="entry name" value="Non-ribosomal peptide synthetase"/>
    <property type="match status" value="1"/>
</dbReference>
<dbReference type="NCBIfam" id="TIGR01733">
    <property type="entry name" value="AA-adenyl-dom"/>
    <property type="match status" value="1"/>
</dbReference>
<dbReference type="GO" id="GO:0008610">
    <property type="term" value="P:lipid biosynthetic process"/>
    <property type="evidence" value="ECO:0007669"/>
    <property type="project" value="UniProtKB-ARBA"/>
</dbReference>
<dbReference type="FunFam" id="2.30.38.10:FF:000001">
    <property type="entry name" value="Non-ribosomal peptide synthetase PvdI"/>
    <property type="match status" value="1"/>
</dbReference>
<dbReference type="InterPro" id="IPR006162">
    <property type="entry name" value="Ppantetheine_attach_site"/>
</dbReference>
<dbReference type="Pfam" id="PF00668">
    <property type="entry name" value="Condensation"/>
    <property type="match status" value="1"/>
</dbReference>
<protein>
    <submittedName>
        <fullName evidence="5">Amino acid adenylation domain-containing protein</fullName>
    </submittedName>
</protein>
<dbReference type="PANTHER" id="PTHR45527:SF1">
    <property type="entry name" value="FATTY ACID SYNTHASE"/>
    <property type="match status" value="1"/>
</dbReference>
<dbReference type="EMBL" id="JAGSOH010000025">
    <property type="protein sequence ID" value="MBR7826928.1"/>
    <property type="molecule type" value="Genomic_DNA"/>
</dbReference>
<dbReference type="Gene3D" id="3.40.50.980">
    <property type="match status" value="2"/>
</dbReference>
<gene>
    <name evidence="5" type="ORF">KDK95_11490</name>
</gene>
<dbReference type="AlphaFoldDB" id="A0A941EAC5"/>
<dbReference type="InterPro" id="IPR023213">
    <property type="entry name" value="CAT-like_dom_sf"/>
</dbReference>
<name>A0A941EAC5_9ACTN</name>
<dbReference type="GO" id="GO:0005829">
    <property type="term" value="C:cytosol"/>
    <property type="evidence" value="ECO:0007669"/>
    <property type="project" value="TreeGrafter"/>
</dbReference>
<accession>A0A941EAC5</accession>
<dbReference type="Gene3D" id="3.30.559.10">
    <property type="entry name" value="Chloramphenicol acetyltransferase-like domain"/>
    <property type="match status" value="1"/>
</dbReference>
<dbReference type="CDD" id="cd05930">
    <property type="entry name" value="A_NRPS"/>
    <property type="match status" value="1"/>
</dbReference>
<dbReference type="InterPro" id="IPR036736">
    <property type="entry name" value="ACP-like_sf"/>
</dbReference>
<dbReference type="Gene3D" id="2.30.38.10">
    <property type="entry name" value="Luciferase, Domain 3"/>
    <property type="match status" value="1"/>
</dbReference>
<dbReference type="InterPro" id="IPR029058">
    <property type="entry name" value="AB_hydrolase_fold"/>
</dbReference>
<organism evidence="5 6">
    <name type="scientific">Actinospica acidithermotolerans</name>
    <dbReference type="NCBI Taxonomy" id="2828514"/>
    <lineage>
        <taxon>Bacteria</taxon>
        <taxon>Bacillati</taxon>
        <taxon>Actinomycetota</taxon>
        <taxon>Actinomycetes</taxon>
        <taxon>Catenulisporales</taxon>
        <taxon>Actinospicaceae</taxon>
        <taxon>Actinospica</taxon>
    </lineage>
</organism>
<evidence type="ECO:0000313" key="6">
    <source>
        <dbReference type="Proteomes" id="UP000676325"/>
    </source>
</evidence>
<dbReference type="Pfam" id="PF13193">
    <property type="entry name" value="AMP-binding_C"/>
    <property type="match status" value="1"/>
</dbReference>
<dbReference type="GO" id="GO:0072330">
    <property type="term" value="P:monocarboxylic acid biosynthetic process"/>
    <property type="evidence" value="ECO:0007669"/>
    <property type="project" value="UniProtKB-ARBA"/>
</dbReference>
<dbReference type="InterPro" id="IPR025110">
    <property type="entry name" value="AMP-bd_C"/>
</dbReference>
<dbReference type="InterPro" id="IPR020806">
    <property type="entry name" value="PKS_PP-bd"/>
</dbReference>
<dbReference type="GO" id="GO:0003824">
    <property type="term" value="F:catalytic activity"/>
    <property type="evidence" value="ECO:0007669"/>
    <property type="project" value="InterPro"/>
</dbReference>
<feature type="domain" description="Carrier" evidence="4">
    <location>
        <begin position="1076"/>
        <end position="1151"/>
    </location>
</feature>
<dbReference type="Proteomes" id="UP000676325">
    <property type="component" value="Unassembled WGS sequence"/>
</dbReference>
<dbReference type="CDD" id="cd19540">
    <property type="entry name" value="LCL_NRPS-like"/>
    <property type="match status" value="1"/>
</dbReference>
<keyword evidence="3" id="KW-0597">Phosphoprotein</keyword>
<dbReference type="SUPFAM" id="SSF56801">
    <property type="entry name" value="Acetyl-CoA synthetase-like"/>
    <property type="match status" value="1"/>
</dbReference>
<dbReference type="GO" id="GO:0043041">
    <property type="term" value="P:amino acid activation for nonribosomal peptide biosynthetic process"/>
    <property type="evidence" value="ECO:0007669"/>
    <property type="project" value="TreeGrafter"/>
</dbReference>
<proteinExistence type="predicted"/>
<dbReference type="InterPro" id="IPR009081">
    <property type="entry name" value="PP-bd_ACP"/>
</dbReference>
<evidence type="ECO:0000256" key="1">
    <source>
        <dbReference type="ARBA" id="ARBA00001957"/>
    </source>
</evidence>
<dbReference type="Pfam" id="PF00550">
    <property type="entry name" value="PP-binding"/>
    <property type="match status" value="2"/>
</dbReference>
<dbReference type="InterPro" id="IPR001242">
    <property type="entry name" value="Condensation_dom"/>
</dbReference>
<dbReference type="Gene3D" id="3.30.559.30">
    <property type="entry name" value="Nonribosomal peptide synthetase, condensation domain"/>
    <property type="match status" value="1"/>
</dbReference>
<dbReference type="GO" id="GO:0031177">
    <property type="term" value="F:phosphopantetheine binding"/>
    <property type="evidence" value="ECO:0007669"/>
    <property type="project" value="InterPro"/>
</dbReference>
<evidence type="ECO:0000259" key="4">
    <source>
        <dbReference type="PROSITE" id="PS50075"/>
    </source>
</evidence>
<dbReference type="FunFam" id="3.30.300.30:FF:000010">
    <property type="entry name" value="Enterobactin synthetase component F"/>
    <property type="match status" value="1"/>
</dbReference>
<evidence type="ECO:0000256" key="3">
    <source>
        <dbReference type="ARBA" id="ARBA00022553"/>
    </source>
</evidence>
<dbReference type="SUPFAM" id="SSF52777">
    <property type="entry name" value="CoA-dependent acyltransferases"/>
    <property type="match status" value="2"/>
</dbReference>
<dbReference type="PANTHER" id="PTHR45527">
    <property type="entry name" value="NONRIBOSOMAL PEPTIDE SYNTHETASE"/>
    <property type="match status" value="1"/>
</dbReference>
<dbReference type="PROSITE" id="PS00012">
    <property type="entry name" value="PHOSPHOPANTETHEINE"/>
    <property type="match status" value="1"/>
</dbReference>
<dbReference type="SUPFAM" id="SSF47336">
    <property type="entry name" value="ACP-like"/>
    <property type="match status" value="2"/>
</dbReference>
<dbReference type="Gene3D" id="1.10.1200.10">
    <property type="entry name" value="ACP-like"/>
    <property type="match status" value="1"/>
</dbReference>
<dbReference type="FunFam" id="1.10.1200.10:FF:000016">
    <property type="entry name" value="Non-ribosomal peptide synthase"/>
    <property type="match status" value="1"/>
</dbReference>
<dbReference type="SMART" id="SM00823">
    <property type="entry name" value="PKS_PP"/>
    <property type="match status" value="2"/>
</dbReference>
<evidence type="ECO:0000256" key="2">
    <source>
        <dbReference type="ARBA" id="ARBA00022450"/>
    </source>
</evidence>
<dbReference type="InterPro" id="IPR010071">
    <property type="entry name" value="AA_adenyl_dom"/>
</dbReference>
<comment type="caution">
    <text evidence="5">The sequence shown here is derived from an EMBL/GenBank/DDBJ whole genome shotgun (WGS) entry which is preliminary data.</text>
</comment>
<dbReference type="Gene3D" id="3.30.300.30">
    <property type="match status" value="1"/>
</dbReference>
<sequence>MVDDEALLRELFSEVLGFGGVGADDSFVALRGNSLSAMRLLARIRDALGVELGIRDLFNAPTPAGLAERLRAGEPGPRDAPVPVADRTGPIPLSFAQRRLWFIDQFEGPRSTYNISVTVSLSGSVDEQSLRAALGDVVRRHESLRTLIRQDEGEPVQLILPADEAPLVVEVEHDVRREDFDERIAAAFAHVFDLAAELPIRAWLFSRSATEHVCVLVVHHVAADGWSIGPLLRDLGRAYSARLAGHGPDWSPLPVQYADYTLWQKARLGAENDPTSLLHGQLAYWRDQLAGLPAELALPRDRPRPAAATHAGAVRRFQVPADLHARLAAIAQENDATVFMVFQAALAVLLTRLSGQYDIPVGTAVAGRTHEALDQLVGFFATTLVLRTDTSGNPSFRELLQRVRTVDLDAFAHQDVPFERLVALLNPPRSAARHPLFQTMLVAEVGERAGLEFAGADARLDASATAAATTAKFDLSLRIAESLAAGGGPAGVAGEWTYAVDLFEAATIDSIAERFLALLEGFAADPNLPIDPSGVRDQATAHIQDPDEYHRVVEVWNSTGRPAPTSSLTELFSARAELVPDAVAVSCGADELTFRQLEHRSDRLAGLLAARGVGPESLVGVCLPRSPDLVVSFLAALKAGGAYLPLDPDYPAERLATTLADARPLCVIATRDTAGRLPEGAAVLLLDDGEAEQPLGPPPRISQHPDTPAYVIYTSGSTGRPKGVVVTRRGLSNYLDWAMELLPHGARHGALVATSLTFDLAVTALYPALLQGGDVRLAALDEARDPQQLAARMAPGDGVSVVKMTPSHLEELLTGAAAQERGISFGAAVLGGETLRPRVLEALRTAADRGSRIINHYGPTETTVGCLVHDATDWDDPAAASVPVGRPVANMRAYVLDERLRPLRPGAVGELYLAGAQVARGYLGRPGQTAERFLACPFGGVPGDRMYRTGDLVRWGADGLIEFVGRADDQVKIRGFRVEPAEAEAALAGCPGVARAVVLVRTDRPGDPRLVGYAVPAGSATLDETRLRTRLAELLPAHLVPSALVVLPALPLTPNGKVDRRALPCPEHRPAGAARPPGSPEEAALCGLFADILGLESVAPDEGFFDLGGHSLLATRLVSRVRQVMNAEIDIRDLFDAPTAAGLATRLRAPAKTRAVLRPVAR</sequence>
<dbReference type="InterPro" id="IPR020845">
    <property type="entry name" value="AMP-binding_CS"/>
</dbReference>
<keyword evidence="6" id="KW-1185">Reference proteome</keyword>
<dbReference type="PROSITE" id="PS50075">
    <property type="entry name" value="CARRIER"/>
    <property type="match status" value="2"/>
</dbReference>
<evidence type="ECO:0000313" key="5">
    <source>
        <dbReference type="EMBL" id="MBR7826928.1"/>
    </source>
</evidence>
<dbReference type="GO" id="GO:0044550">
    <property type="term" value="P:secondary metabolite biosynthetic process"/>
    <property type="evidence" value="ECO:0007669"/>
    <property type="project" value="TreeGrafter"/>
</dbReference>